<name>A0A8G1RGU5_9EURO</name>
<keyword evidence="1" id="KW-0472">Membrane</keyword>
<accession>A0A8G1RGU5</accession>
<evidence type="ECO:0008006" key="4">
    <source>
        <dbReference type="Google" id="ProtNLM"/>
    </source>
</evidence>
<feature type="transmembrane region" description="Helical" evidence="1">
    <location>
        <begin position="79"/>
        <end position="100"/>
    </location>
</feature>
<keyword evidence="3" id="KW-1185">Reference proteome</keyword>
<evidence type="ECO:0000313" key="2">
    <source>
        <dbReference type="EMBL" id="RAK73070.1"/>
    </source>
</evidence>
<keyword evidence="1" id="KW-1133">Transmembrane helix</keyword>
<feature type="transmembrane region" description="Helical" evidence="1">
    <location>
        <begin position="49"/>
        <end position="67"/>
    </location>
</feature>
<sequence length="105" mass="11375">MSSTALLLMIQPRFFPLFLSSTITPLFGFFLYFSGFSCGFSATSTQLDLSYTPLCFFLFDLCGFCGLEGRVGLGSGGACFVYRLLAWLIDLLCLVAGLNYSGAVS</sequence>
<evidence type="ECO:0000313" key="3">
    <source>
        <dbReference type="Proteomes" id="UP000249789"/>
    </source>
</evidence>
<protein>
    <recommendedName>
        <fullName evidence="4">Transmembrane protein</fullName>
    </recommendedName>
</protein>
<dbReference type="EMBL" id="KZ824684">
    <property type="protein sequence ID" value="RAK73070.1"/>
    <property type="molecule type" value="Genomic_DNA"/>
</dbReference>
<reference evidence="2 3" key="1">
    <citation type="submission" date="2018-02" db="EMBL/GenBank/DDBJ databases">
        <title>The genomes of Aspergillus section Nigri reveals drivers in fungal speciation.</title>
        <authorList>
            <consortium name="DOE Joint Genome Institute"/>
            <person name="Vesth T.C."/>
            <person name="Nybo J."/>
            <person name="Theobald S."/>
            <person name="Brandl J."/>
            <person name="Frisvad J.C."/>
            <person name="Nielsen K.F."/>
            <person name="Lyhne E.K."/>
            <person name="Kogle M.E."/>
            <person name="Kuo A."/>
            <person name="Riley R."/>
            <person name="Clum A."/>
            <person name="Nolan M."/>
            <person name="Lipzen A."/>
            <person name="Salamov A."/>
            <person name="Henrissat B."/>
            <person name="Wiebenga A."/>
            <person name="De vries R.P."/>
            <person name="Grigoriev I.V."/>
            <person name="Mortensen U.H."/>
            <person name="Andersen M.R."/>
            <person name="Baker S.E."/>
        </authorList>
    </citation>
    <scope>NUCLEOTIDE SEQUENCE [LARGE SCALE GENOMIC DNA]</scope>
    <source>
        <strain evidence="2 3">CBS 313.89</strain>
    </source>
</reference>
<feature type="transmembrane region" description="Helical" evidence="1">
    <location>
        <begin position="14"/>
        <end position="37"/>
    </location>
</feature>
<gene>
    <name evidence="2" type="ORF">BO72DRAFT_249279</name>
</gene>
<dbReference type="VEuPathDB" id="FungiDB:BO72DRAFT_249279"/>
<dbReference type="GeneID" id="63857342"/>
<dbReference type="RefSeq" id="XP_040797080.1">
    <property type="nucleotide sequence ID" value="XM_040940009.1"/>
</dbReference>
<dbReference type="AlphaFoldDB" id="A0A8G1RGU5"/>
<organism evidence="2 3">
    <name type="scientific">Aspergillus fijiensis CBS 313.89</name>
    <dbReference type="NCBI Taxonomy" id="1448319"/>
    <lineage>
        <taxon>Eukaryota</taxon>
        <taxon>Fungi</taxon>
        <taxon>Dikarya</taxon>
        <taxon>Ascomycota</taxon>
        <taxon>Pezizomycotina</taxon>
        <taxon>Eurotiomycetes</taxon>
        <taxon>Eurotiomycetidae</taxon>
        <taxon>Eurotiales</taxon>
        <taxon>Aspergillaceae</taxon>
        <taxon>Aspergillus</taxon>
    </lineage>
</organism>
<dbReference type="Proteomes" id="UP000249789">
    <property type="component" value="Unassembled WGS sequence"/>
</dbReference>
<keyword evidence="1" id="KW-0812">Transmembrane</keyword>
<proteinExistence type="predicted"/>
<evidence type="ECO:0000256" key="1">
    <source>
        <dbReference type="SAM" id="Phobius"/>
    </source>
</evidence>